<keyword evidence="3" id="KW-1185">Reference proteome</keyword>
<accession>A0ABV9AKA6</accession>
<feature type="chain" id="PRO_5046202570" evidence="1">
    <location>
        <begin position="31"/>
        <end position="332"/>
    </location>
</feature>
<dbReference type="Pfam" id="PF16868">
    <property type="entry name" value="NMT1_3"/>
    <property type="match status" value="1"/>
</dbReference>
<feature type="signal peptide" evidence="1">
    <location>
        <begin position="1"/>
        <end position="30"/>
    </location>
</feature>
<comment type="caution">
    <text evidence="2">The sequence shown here is derived from an EMBL/GenBank/DDBJ whole genome shotgun (WGS) entry which is preliminary data.</text>
</comment>
<dbReference type="SUPFAM" id="SSF53850">
    <property type="entry name" value="Periplasmic binding protein-like II"/>
    <property type="match status" value="1"/>
</dbReference>
<reference evidence="3" key="1">
    <citation type="journal article" date="2019" name="Int. J. Syst. Evol. Microbiol.">
        <title>The Global Catalogue of Microorganisms (GCM) 10K type strain sequencing project: providing services to taxonomists for standard genome sequencing and annotation.</title>
        <authorList>
            <consortium name="The Broad Institute Genomics Platform"/>
            <consortium name="The Broad Institute Genome Sequencing Center for Infectious Disease"/>
            <person name="Wu L."/>
            <person name="Ma J."/>
        </authorList>
    </citation>
    <scope>NUCLEOTIDE SEQUENCE [LARGE SCALE GENOMIC DNA]</scope>
    <source>
        <strain evidence="3">CGMCC 4.7177</strain>
    </source>
</reference>
<sequence>MTRPPPVDRRTALRTALGTAAVAVLGGALAADTSRQRPGPSGVLRFATGEPTAFYEAFGRLLAAELEAAHPRLRCRVRTTAGSVTNIELLRDRRADLALVLTDTARAAQGTTLFPHPVPLRAIGRVYETYLQFAVRADSPVREVSDLAGHTVSLGAAGSGAAVLGERILHAAGLSPGTDVPVRHLPLADAADAMRAGVVDALLVAGGVPLPVLSALDDRPGLRFLPLAGLLPRLGGRDARAGSGLEEVSLPQGAYRRAGGVATIGVSNLLVCRPDLPRGVAEALTRLLVLRATALVPGNAVGTQFLDVRSLIGTGGIALHPGAAAAYRSLHG</sequence>
<dbReference type="RefSeq" id="WP_381174223.1">
    <property type="nucleotide sequence ID" value="NZ_JBHSFK010000006.1"/>
</dbReference>
<dbReference type="InterPro" id="IPR006311">
    <property type="entry name" value="TAT_signal"/>
</dbReference>
<dbReference type="NCBIfam" id="TIGR02122">
    <property type="entry name" value="TRAP_TAXI"/>
    <property type="match status" value="1"/>
</dbReference>
<keyword evidence="1" id="KW-0732">Signal</keyword>
<organism evidence="2 3">
    <name type="scientific">Streptomyces vulcanius</name>
    <dbReference type="NCBI Taxonomy" id="1441876"/>
    <lineage>
        <taxon>Bacteria</taxon>
        <taxon>Bacillati</taxon>
        <taxon>Actinomycetota</taxon>
        <taxon>Actinomycetes</taxon>
        <taxon>Kitasatosporales</taxon>
        <taxon>Streptomycetaceae</taxon>
        <taxon>Streptomyces</taxon>
    </lineage>
</organism>
<evidence type="ECO:0000313" key="2">
    <source>
        <dbReference type="EMBL" id="MFC4500272.1"/>
    </source>
</evidence>
<name>A0ABV9AKA6_9ACTN</name>
<dbReference type="PANTHER" id="PTHR42941">
    <property type="entry name" value="SLL1037 PROTEIN"/>
    <property type="match status" value="1"/>
</dbReference>
<dbReference type="PANTHER" id="PTHR42941:SF1">
    <property type="entry name" value="SLL1037 PROTEIN"/>
    <property type="match status" value="1"/>
</dbReference>
<dbReference type="Gene3D" id="3.40.190.10">
    <property type="entry name" value="Periplasmic binding protein-like II"/>
    <property type="match status" value="2"/>
</dbReference>
<evidence type="ECO:0000313" key="3">
    <source>
        <dbReference type="Proteomes" id="UP001595839"/>
    </source>
</evidence>
<proteinExistence type="predicted"/>
<protein>
    <submittedName>
        <fullName evidence="2">TAXI family TRAP transporter solute-binding subunit</fullName>
    </submittedName>
</protein>
<dbReference type="InterPro" id="IPR011852">
    <property type="entry name" value="TRAP_TAXI"/>
</dbReference>
<dbReference type="Proteomes" id="UP001595839">
    <property type="component" value="Unassembled WGS sequence"/>
</dbReference>
<dbReference type="PROSITE" id="PS51318">
    <property type="entry name" value="TAT"/>
    <property type="match status" value="1"/>
</dbReference>
<evidence type="ECO:0000256" key="1">
    <source>
        <dbReference type="SAM" id="SignalP"/>
    </source>
</evidence>
<gene>
    <name evidence="2" type="ORF">ACFPIH_12120</name>
</gene>
<dbReference type="EMBL" id="JBHSFK010000006">
    <property type="protein sequence ID" value="MFC4500272.1"/>
    <property type="molecule type" value="Genomic_DNA"/>
</dbReference>